<keyword evidence="8" id="KW-1185">Reference proteome</keyword>
<keyword evidence="4" id="KW-0456">Lyase</keyword>
<dbReference type="InterPro" id="IPR006913">
    <property type="entry name" value="CENP-V/GFA"/>
</dbReference>
<evidence type="ECO:0000256" key="5">
    <source>
        <dbReference type="SAM" id="Phobius"/>
    </source>
</evidence>
<proteinExistence type="inferred from homology"/>
<evidence type="ECO:0000256" key="4">
    <source>
        <dbReference type="ARBA" id="ARBA00023239"/>
    </source>
</evidence>
<organism evidence="7 8">
    <name type="scientific">Marinomonas piezotolerans</name>
    <dbReference type="NCBI Taxonomy" id="2213058"/>
    <lineage>
        <taxon>Bacteria</taxon>
        <taxon>Pseudomonadati</taxon>
        <taxon>Pseudomonadota</taxon>
        <taxon>Gammaproteobacteria</taxon>
        <taxon>Oceanospirillales</taxon>
        <taxon>Oceanospirillaceae</taxon>
        <taxon>Marinomonas</taxon>
    </lineage>
</organism>
<dbReference type="Proteomes" id="UP000254326">
    <property type="component" value="Unassembled WGS sequence"/>
</dbReference>
<accession>A0A370UB93</accession>
<dbReference type="Pfam" id="PF04828">
    <property type="entry name" value="GFA"/>
    <property type="match status" value="1"/>
</dbReference>
<dbReference type="SUPFAM" id="SSF51316">
    <property type="entry name" value="Mss4-like"/>
    <property type="match status" value="1"/>
</dbReference>
<dbReference type="AlphaFoldDB" id="A0A370UB93"/>
<dbReference type="PANTHER" id="PTHR33337:SF40">
    <property type="entry name" value="CENP-V_GFA DOMAIN-CONTAINING PROTEIN-RELATED"/>
    <property type="match status" value="1"/>
</dbReference>
<dbReference type="Gene3D" id="3.90.1590.10">
    <property type="entry name" value="glutathione-dependent formaldehyde- activating enzyme (gfa)"/>
    <property type="match status" value="1"/>
</dbReference>
<evidence type="ECO:0000256" key="2">
    <source>
        <dbReference type="ARBA" id="ARBA00022723"/>
    </source>
</evidence>
<reference evidence="7 8" key="1">
    <citation type="submission" date="2018-06" db="EMBL/GenBank/DDBJ databases">
        <title>Marinomonas sp. YLB-05 draft genome sequence.</title>
        <authorList>
            <person name="Yu L."/>
            <person name="Tang X."/>
        </authorList>
    </citation>
    <scope>NUCLEOTIDE SEQUENCE [LARGE SCALE GENOMIC DNA]</scope>
    <source>
        <strain evidence="7 8">YLB-05</strain>
    </source>
</reference>
<protein>
    <recommendedName>
        <fullName evidence="6">CENP-V/GFA domain-containing protein</fullName>
    </recommendedName>
</protein>
<dbReference type="GO" id="GO:0016846">
    <property type="term" value="F:carbon-sulfur lyase activity"/>
    <property type="evidence" value="ECO:0007669"/>
    <property type="project" value="InterPro"/>
</dbReference>
<keyword evidence="5" id="KW-0812">Transmembrane</keyword>
<dbReference type="EMBL" id="QKRA01000002">
    <property type="protein sequence ID" value="RDL45011.1"/>
    <property type="molecule type" value="Genomic_DNA"/>
</dbReference>
<dbReference type="InterPro" id="IPR011057">
    <property type="entry name" value="Mss4-like_sf"/>
</dbReference>
<sequence length="164" mass="18621">MVTASLFNMMFIIYYILLKMKLFINGGFSMSRYQTSCLCGKVQCSFTLPAAAVVQCHCEHCRRMQGSDYSTWVAVNADQFSIDAGAEHIRDYHFNDRSSKSFCSCCGTSVFGVNGKHFAHHKVLPLGVVKNYSSELKPMVQVYTEDKAEWVHLHEDVPIYNPEK</sequence>
<keyword evidence="5" id="KW-0472">Membrane</keyword>
<gene>
    <name evidence="7" type="ORF">DN730_05180</name>
</gene>
<evidence type="ECO:0000256" key="1">
    <source>
        <dbReference type="ARBA" id="ARBA00005495"/>
    </source>
</evidence>
<comment type="similarity">
    <text evidence="1">Belongs to the Gfa family.</text>
</comment>
<keyword evidence="5" id="KW-1133">Transmembrane helix</keyword>
<evidence type="ECO:0000313" key="7">
    <source>
        <dbReference type="EMBL" id="RDL45011.1"/>
    </source>
</evidence>
<name>A0A370UB93_9GAMM</name>
<comment type="caution">
    <text evidence="7">The sequence shown here is derived from an EMBL/GenBank/DDBJ whole genome shotgun (WGS) entry which is preliminary data.</text>
</comment>
<keyword evidence="2" id="KW-0479">Metal-binding</keyword>
<evidence type="ECO:0000256" key="3">
    <source>
        <dbReference type="ARBA" id="ARBA00022833"/>
    </source>
</evidence>
<dbReference type="GO" id="GO:0046872">
    <property type="term" value="F:metal ion binding"/>
    <property type="evidence" value="ECO:0007669"/>
    <property type="project" value="UniProtKB-KW"/>
</dbReference>
<feature type="domain" description="CENP-V/GFA" evidence="6">
    <location>
        <begin position="33"/>
        <end position="151"/>
    </location>
</feature>
<feature type="transmembrane region" description="Helical" evidence="5">
    <location>
        <begin position="6"/>
        <end position="24"/>
    </location>
</feature>
<evidence type="ECO:0000313" key="8">
    <source>
        <dbReference type="Proteomes" id="UP000254326"/>
    </source>
</evidence>
<dbReference type="PROSITE" id="PS51891">
    <property type="entry name" value="CENP_V_GFA"/>
    <property type="match status" value="1"/>
</dbReference>
<dbReference type="PANTHER" id="PTHR33337">
    <property type="entry name" value="GFA DOMAIN-CONTAINING PROTEIN"/>
    <property type="match status" value="1"/>
</dbReference>
<evidence type="ECO:0000259" key="6">
    <source>
        <dbReference type="PROSITE" id="PS51891"/>
    </source>
</evidence>
<keyword evidence="3" id="KW-0862">Zinc</keyword>